<dbReference type="Pfam" id="PF01594">
    <property type="entry name" value="AI-2E_transport"/>
    <property type="match status" value="1"/>
</dbReference>
<evidence type="ECO:0000313" key="8">
    <source>
        <dbReference type="Proteomes" id="UP000539372"/>
    </source>
</evidence>
<dbReference type="EMBL" id="JABBNT010000002">
    <property type="protein sequence ID" value="NMM44304.1"/>
    <property type="molecule type" value="Genomic_DNA"/>
</dbReference>
<dbReference type="GO" id="GO:0016020">
    <property type="term" value="C:membrane"/>
    <property type="evidence" value="ECO:0007669"/>
    <property type="project" value="UniProtKB-SubCell"/>
</dbReference>
<keyword evidence="4 6" id="KW-1133">Transmembrane helix</keyword>
<comment type="caution">
    <text evidence="7">The sequence shown here is derived from an EMBL/GenBank/DDBJ whole genome shotgun (WGS) entry which is preliminary data.</text>
</comment>
<feature type="transmembrane region" description="Helical" evidence="6">
    <location>
        <begin position="279"/>
        <end position="299"/>
    </location>
</feature>
<feature type="transmembrane region" description="Helical" evidence="6">
    <location>
        <begin position="159"/>
        <end position="179"/>
    </location>
</feature>
<dbReference type="InterPro" id="IPR002549">
    <property type="entry name" value="AI-2E-like"/>
</dbReference>
<evidence type="ECO:0000256" key="2">
    <source>
        <dbReference type="ARBA" id="ARBA00009773"/>
    </source>
</evidence>
<proteinExistence type="inferred from homology"/>
<accession>A0A7Y0HGF6</accession>
<dbReference type="RefSeq" id="WP_169624596.1">
    <property type="nucleotide sequence ID" value="NZ_JABBNT010000002.1"/>
</dbReference>
<keyword evidence="5 6" id="KW-0472">Membrane</keyword>
<evidence type="ECO:0000256" key="5">
    <source>
        <dbReference type="ARBA" id="ARBA00023136"/>
    </source>
</evidence>
<evidence type="ECO:0000256" key="4">
    <source>
        <dbReference type="ARBA" id="ARBA00022989"/>
    </source>
</evidence>
<evidence type="ECO:0000313" key="7">
    <source>
        <dbReference type="EMBL" id="NMM44304.1"/>
    </source>
</evidence>
<feature type="transmembrane region" description="Helical" evidence="6">
    <location>
        <begin position="311"/>
        <end position="333"/>
    </location>
</feature>
<feature type="transmembrane region" description="Helical" evidence="6">
    <location>
        <begin position="21"/>
        <end position="42"/>
    </location>
</feature>
<dbReference type="AlphaFoldDB" id="A0A7Y0HGF6"/>
<feature type="transmembrane region" description="Helical" evidence="6">
    <location>
        <begin position="78"/>
        <end position="103"/>
    </location>
</feature>
<dbReference type="GO" id="GO:0055085">
    <property type="term" value="P:transmembrane transport"/>
    <property type="evidence" value="ECO:0007669"/>
    <property type="project" value="TreeGrafter"/>
</dbReference>
<feature type="transmembrane region" description="Helical" evidence="6">
    <location>
        <begin position="216"/>
        <end position="237"/>
    </location>
</feature>
<dbReference type="PANTHER" id="PTHR21716:SF64">
    <property type="entry name" value="AI-2 TRANSPORT PROTEIN TQSA"/>
    <property type="match status" value="1"/>
</dbReference>
<reference evidence="7 8" key="1">
    <citation type="submission" date="2020-04" db="EMBL/GenBank/DDBJ databases">
        <title>Rhodospirillaceae bacterium KN72 isolated from deep sea.</title>
        <authorList>
            <person name="Zhang D.-C."/>
        </authorList>
    </citation>
    <scope>NUCLEOTIDE SEQUENCE [LARGE SCALE GENOMIC DNA]</scope>
    <source>
        <strain evidence="7 8">KN72</strain>
    </source>
</reference>
<evidence type="ECO:0000256" key="6">
    <source>
        <dbReference type="SAM" id="Phobius"/>
    </source>
</evidence>
<gene>
    <name evidence="7" type="ORF">HH303_07430</name>
</gene>
<sequence>MSDTNGAGSSDTRGAAARRSGNLRVVTVFAGFALTALFIYLMVIAEAILLPFAIAVFFVILLDSLSERICRIKIGGHSLPGWVGMTIAVLILILAFVALANLIRSNIAAVSAALPGYEENFKGYLDRILALVGAQELPSIRDLANQIDMRNTLGSMVSALASVTGNTMTVIFYIVFILLEQVTFGRKVDALFKNSEDSRRAKEMIARISNDIQKYIGLKTFVSAITGTLSYIVMSLVGVDFAAFWAVLIFILNFIPYIGSLVGVAFPAVLTLVQFGTPIPFIITTVVLASVQLAVGNVIEPRLMGRSLNLSPLVILLSLAVFGQIWGVAGMVLSMPFMVIAMIVCAGFEATRPIAVLLSATGNIDGSEETSDKQ</sequence>
<comment type="subcellular location">
    <subcellularLocation>
        <location evidence="1">Membrane</location>
        <topology evidence="1">Multi-pass membrane protein</topology>
    </subcellularLocation>
</comment>
<keyword evidence="8" id="KW-1185">Reference proteome</keyword>
<evidence type="ECO:0000256" key="1">
    <source>
        <dbReference type="ARBA" id="ARBA00004141"/>
    </source>
</evidence>
<comment type="similarity">
    <text evidence="2">Belongs to the autoinducer-2 exporter (AI-2E) (TC 2.A.86) family.</text>
</comment>
<feature type="transmembrane region" description="Helical" evidence="6">
    <location>
        <begin position="243"/>
        <end position="272"/>
    </location>
</feature>
<dbReference type="PANTHER" id="PTHR21716">
    <property type="entry name" value="TRANSMEMBRANE PROTEIN"/>
    <property type="match status" value="1"/>
</dbReference>
<dbReference type="Proteomes" id="UP000539372">
    <property type="component" value="Unassembled WGS sequence"/>
</dbReference>
<feature type="transmembrane region" description="Helical" evidence="6">
    <location>
        <begin position="48"/>
        <end position="66"/>
    </location>
</feature>
<protein>
    <submittedName>
        <fullName evidence="7">AI-2E family transporter</fullName>
    </submittedName>
</protein>
<evidence type="ECO:0000256" key="3">
    <source>
        <dbReference type="ARBA" id="ARBA00022692"/>
    </source>
</evidence>
<keyword evidence="3 6" id="KW-0812">Transmembrane</keyword>
<name>A0A7Y0HGF6_9PROT</name>
<organism evidence="7 8">
    <name type="scientific">Pacificispira spongiicola</name>
    <dbReference type="NCBI Taxonomy" id="2729598"/>
    <lineage>
        <taxon>Bacteria</taxon>
        <taxon>Pseudomonadati</taxon>
        <taxon>Pseudomonadota</taxon>
        <taxon>Alphaproteobacteria</taxon>
        <taxon>Rhodospirillales</taxon>
        <taxon>Rhodospirillaceae</taxon>
        <taxon>Pacificispira</taxon>
    </lineage>
</organism>